<evidence type="ECO:0000313" key="5">
    <source>
        <dbReference type="EMBL" id="MBR0665053.1"/>
    </source>
</evidence>
<gene>
    <name evidence="5" type="ORF">GXW71_11880</name>
</gene>
<dbReference type="EMBL" id="JAAGBB010000012">
    <property type="protein sequence ID" value="MBR0665053.1"/>
    <property type="molecule type" value="Genomic_DNA"/>
</dbReference>
<evidence type="ECO:0000256" key="2">
    <source>
        <dbReference type="RuleBase" id="RU003719"/>
    </source>
</evidence>
<feature type="domain" description="D-isomer specific 2-hydroxyacid dehydrogenase NAD-binding" evidence="4">
    <location>
        <begin position="116"/>
        <end position="281"/>
    </location>
</feature>
<dbReference type="InterPro" id="IPR006139">
    <property type="entry name" value="D-isomer_2_OHA_DH_cat_dom"/>
</dbReference>
<feature type="domain" description="D-isomer specific 2-hydroxyacid dehydrogenase catalytic" evidence="3">
    <location>
        <begin position="42"/>
        <end position="313"/>
    </location>
</feature>
<comment type="caution">
    <text evidence="5">The sequence shown here is derived from an EMBL/GenBank/DDBJ whole genome shotgun (WGS) entry which is preliminary data.</text>
</comment>
<dbReference type="InterPro" id="IPR036291">
    <property type="entry name" value="NAD(P)-bd_dom_sf"/>
</dbReference>
<dbReference type="PANTHER" id="PTHR10996">
    <property type="entry name" value="2-HYDROXYACID DEHYDROGENASE-RELATED"/>
    <property type="match status" value="1"/>
</dbReference>
<comment type="similarity">
    <text evidence="2">Belongs to the D-isomer specific 2-hydroxyacid dehydrogenase family.</text>
</comment>
<dbReference type="PANTHER" id="PTHR10996:SF282">
    <property type="entry name" value="D-3-PHOSPHOGLYCERATE DEHYDROGENASE 1-RELATED"/>
    <property type="match status" value="1"/>
</dbReference>
<keyword evidence="1 2" id="KW-0560">Oxidoreductase</keyword>
<proteinExistence type="inferred from homology"/>
<dbReference type="InterPro" id="IPR029753">
    <property type="entry name" value="D-isomer_DH_CS"/>
</dbReference>
<dbReference type="Gene3D" id="3.40.50.720">
    <property type="entry name" value="NAD(P)-binding Rossmann-like Domain"/>
    <property type="match status" value="2"/>
</dbReference>
<organism evidence="5 6">
    <name type="scientific">Plastoroseomonas hellenica</name>
    <dbReference type="NCBI Taxonomy" id="2687306"/>
    <lineage>
        <taxon>Bacteria</taxon>
        <taxon>Pseudomonadati</taxon>
        <taxon>Pseudomonadota</taxon>
        <taxon>Alphaproteobacteria</taxon>
        <taxon>Acetobacterales</taxon>
        <taxon>Acetobacteraceae</taxon>
        <taxon>Plastoroseomonas</taxon>
    </lineage>
</organism>
<evidence type="ECO:0000313" key="6">
    <source>
        <dbReference type="Proteomes" id="UP001196870"/>
    </source>
</evidence>
<evidence type="ECO:0000259" key="4">
    <source>
        <dbReference type="Pfam" id="PF02826"/>
    </source>
</evidence>
<dbReference type="SUPFAM" id="SSF51735">
    <property type="entry name" value="NAD(P)-binding Rossmann-fold domains"/>
    <property type="match status" value="1"/>
</dbReference>
<dbReference type="Pfam" id="PF02826">
    <property type="entry name" value="2-Hacid_dh_C"/>
    <property type="match status" value="1"/>
</dbReference>
<protein>
    <submittedName>
        <fullName evidence="5">Hydroxyacid dehydrogenase</fullName>
    </submittedName>
</protein>
<reference evidence="6" key="1">
    <citation type="journal article" date="2021" name="Syst. Appl. Microbiol.">
        <title>Roseomonas hellenica sp. nov., isolated from roots of wild-growing Alkanna tinctoria.</title>
        <authorList>
            <person name="Rat A."/>
            <person name="Naranjo H.D."/>
            <person name="Lebbe L."/>
            <person name="Cnockaert M."/>
            <person name="Krigas N."/>
            <person name="Grigoriadou K."/>
            <person name="Maloupa E."/>
            <person name="Willems A."/>
        </authorList>
    </citation>
    <scope>NUCLEOTIDE SEQUENCE [LARGE SCALE GENOMIC DNA]</scope>
    <source>
        <strain evidence="6">LMG 31523</strain>
    </source>
</reference>
<evidence type="ECO:0000259" key="3">
    <source>
        <dbReference type="Pfam" id="PF00389"/>
    </source>
</evidence>
<dbReference type="InterPro" id="IPR006140">
    <property type="entry name" value="D-isomer_DH_NAD-bd"/>
</dbReference>
<dbReference type="PROSITE" id="PS00671">
    <property type="entry name" value="D_2_HYDROXYACID_DH_3"/>
    <property type="match status" value="1"/>
</dbReference>
<accession>A0ABS5EXP8</accession>
<keyword evidence="6" id="KW-1185">Reference proteome</keyword>
<sequence>MSFRVLLAHTEEMFAGYYGERALAELSRHATVIRNTTGAVLAGRALAEAAAGCDAIIADRATPGLAQTFAEASGLLSFHRCAVDISTIDIPAASAAGVLVTRATPGFVDAVAELGIGLILDLARGITDAALAYRGGATPEGRMGLQLSRAVLGIVGHGRIGRRLEEIARAMGMRVLVNDPAERDSLSLPALLAQSDIVVCLAPAIPETENLFDARAFAAMKRGGYFVNLARGQLVNDEALEAALETRHLAGAALDVGRAQDQRPALRLAQRPDVIATPHIAGLTREAAEHQAMDTAQQVAALAAGRWPDGAVNPEAARRLAAKGIRP</sequence>
<dbReference type="Proteomes" id="UP001196870">
    <property type="component" value="Unassembled WGS sequence"/>
</dbReference>
<dbReference type="InterPro" id="IPR050223">
    <property type="entry name" value="D-isomer_2-hydroxyacid_DH"/>
</dbReference>
<name>A0ABS5EXP8_9PROT</name>
<dbReference type="SUPFAM" id="SSF52283">
    <property type="entry name" value="Formate/glycerate dehydrogenase catalytic domain-like"/>
    <property type="match status" value="1"/>
</dbReference>
<evidence type="ECO:0000256" key="1">
    <source>
        <dbReference type="ARBA" id="ARBA00023002"/>
    </source>
</evidence>
<dbReference type="RefSeq" id="WP_211852717.1">
    <property type="nucleotide sequence ID" value="NZ_JAAGBB010000012.1"/>
</dbReference>
<dbReference type="Pfam" id="PF00389">
    <property type="entry name" value="2-Hacid_dh"/>
    <property type="match status" value="1"/>
</dbReference>